<dbReference type="EMBL" id="VSWC01000079">
    <property type="protein sequence ID" value="KAA1094581.1"/>
    <property type="molecule type" value="Genomic_DNA"/>
</dbReference>
<dbReference type="EMBL" id="VSWC01000028">
    <property type="protein sequence ID" value="KAA1108831.1"/>
    <property type="molecule type" value="Genomic_DNA"/>
</dbReference>
<keyword evidence="1" id="KW-0732">Signal</keyword>
<dbReference type="AlphaFoldDB" id="A0A5B0RB99"/>
<organism evidence="4 7">
    <name type="scientific">Puccinia graminis f. sp. tritici</name>
    <dbReference type="NCBI Taxonomy" id="56615"/>
    <lineage>
        <taxon>Eukaryota</taxon>
        <taxon>Fungi</taxon>
        <taxon>Dikarya</taxon>
        <taxon>Basidiomycota</taxon>
        <taxon>Pucciniomycotina</taxon>
        <taxon>Pucciniomycetes</taxon>
        <taxon>Pucciniales</taxon>
        <taxon>Pucciniaceae</taxon>
        <taxon>Puccinia</taxon>
    </lineage>
</organism>
<evidence type="ECO:0000313" key="3">
    <source>
        <dbReference type="EMBL" id="KAA1108831.1"/>
    </source>
</evidence>
<name>A0A5B0RB99_PUCGR</name>
<evidence type="ECO:0000313" key="5">
    <source>
        <dbReference type="EMBL" id="KAA1129006.1"/>
    </source>
</evidence>
<dbReference type="EMBL" id="VDEP01000236">
    <property type="protein sequence ID" value="KAA1122345.1"/>
    <property type="molecule type" value="Genomic_DNA"/>
</dbReference>
<reference evidence="6 7" key="1">
    <citation type="submission" date="2019-05" db="EMBL/GenBank/DDBJ databases">
        <title>Emergence of the Ug99 lineage of the wheat stem rust pathogen through somatic hybridization.</title>
        <authorList>
            <person name="Li F."/>
            <person name="Upadhyaya N.M."/>
            <person name="Sperschneider J."/>
            <person name="Matny O."/>
            <person name="Nguyen-Phuc H."/>
            <person name="Mago R."/>
            <person name="Raley C."/>
            <person name="Miller M.E."/>
            <person name="Silverstein K.A.T."/>
            <person name="Henningsen E."/>
            <person name="Hirsch C.D."/>
            <person name="Visser B."/>
            <person name="Pretorius Z.A."/>
            <person name="Steffenson B.J."/>
            <person name="Schwessinger B."/>
            <person name="Dodds P.N."/>
            <person name="Figueroa M."/>
        </authorList>
    </citation>
    <scope>NUCLEOTIDE SEQUENCE [LARGE SCALE GENOMIC DNA]</scope>
    <source>
        <strain evidence="2">21-0</strain>
        <strain evidence="4 7">Ug99</strain>
    </source>
</reference>
<keyword evidence="6" id="KW-1185">Reference proteome</keyword>
<sequence>MLRVFTLLMLLSLVHRIYSGATCPSGSFEKCSDKNGKIQRQKDKSFTCSLGIQNCCTTVVTPQRGTTTCVKAINGAR</sequence>
<feature type="signal peptide" evidence="1">
    <location>
        <begin position="1"/>
        <end position="19"/>
    </location>
</feature>
<evidence type="ECO:0008006" key="8">
    <source>
        <dbReference type="Google" id="ProtNLM"/>
    </source>
</evidence>
<dbReference type="Proteomes" id="UP000325313">
    <property type="component" value="Unassembled WGS sequence"/>
</dbReference>
<protein>
    <recommendedName>
        <fullName evidence="8">Secreted protein</fullName>
    </recommendedName>
</protein>
<proteinExistence type="predicted"/>
<dbReference type="Proteomes" id="UP000324748">
    <property type="component" value="Unassembled WGS sequence"/>
</dbReference>
<accession>A0A5B0RB99</accession>
<evidence type="ECO:0000313" key="7">
    <source>
        <dbReference type="Proteomes" id="UP000325313"/>
    </source>
</evidence>
<evidence type="ECO:0000313" key="4">
    <source>
        <dbReference type="EMBL" id="KAA1122345.1"/>
    </source>
</evidence>
<dbReference type="EMBL" id="VDEP01000138">
    <property type="protein sequence ID" value="KAA1129006.1"/>
    <property type="molecule type" value="Genomic_DNA"/>
</dbReference>
<comment type="caution">
    <text evidence="4">The sequence shown here is derived from an EMBL/GenBank/DDBJ whole genome shotgun (WGS) entry which is preliminary data.</text>
</comment>
<evidence type="ECO:0000313" key="2">
    <source>
        <dbReference type="EMBL" id="KAA1094581.1"/>
    </source>
</evidence>
<evidence type="ECO:0000313" key="6">
    <source>
        <dbReference type="Proteomes" id="UP000324748"/>
    </source>
</evidence>
<gene>
    <name evidence="2" type="ORF">PGT21_025606</name>
    <name evidence="3" type="ORF">PGT21_026811</name>
    <name evidence="5" type="ORF">PGTUg99_022027</name>
    <name evidence="4" type="ORF">PGTUg99_036893</name>
</gene>
<feature type="chain" id="PRO_5036366607" description="Secreted protein" evidence="1">
    <location>
        <begin position="20"/>
        <end position="77"/>
    </location>
</feature>
<evidence type="ECO:0000256" key="1">
    <source>
        <dbReference type="SAM" id="SignalP"/>
    </source>
</evidence>